<evidence type="ECO:0000256" key="3">
    <source>
        <dbReference type="ARBA" id="ARBA00022553"/>
    </source>
</evidence>
<evidence type="ECO:0000256" key="4">
    <source>
        <dbReference type="ARBA" id="ARBA00022679"/>
    </source>
</evidence>
<keyword evidence="13" id="KW-0812">Transmembrane</keyword>
<dbReference type="CDD" id="cd17574">
    <property type="entry name" value="REC_OmpR"/>
    <property type="match status" value="1"/>
</dbReference>
<dbReference type="Gene3D" id="1.10.10.60">
    <property type="entry name" value="Homeodomain-like"/>
    <property type="match status" value="1"/>
</dbReference>
<keyword evidence="4" id="KW-0808">Transferase</keyword>
<dbReference type="InterPro" id="IPR013783">
    <property type="entry name" value="Ig-like_fold"/>
</dbReference>
<dbReference type="SMART" id="SM00342">
    <property type="entry name" value="HTH_ARAC"/>
    <property type="match status" value="1"/>
</dbReference>
<dbReference type="PANTHER" id="PTHR43547">
    <property type="entry name" value="TWO-COMPONENT HISTIDINE KINASE"/>
    <property type="match status" value="1"/>
</dbReference>
<dbReference type="InterPro" id="IPR011006">
    <property type="entry name" value="CheY-like_superfamily"/>
</dbReference>
<evidence type="ECO:0000313" key="18">
    <source>
        <dbReference type="Proteomes" id="UP000294498"/>
    </source>
</evidence>
<evidence type="ECO:0000256" key="13">
    <source>
        <dbReference type="SAM" id="Phobius"/>
    </source>
</evidence>
<dbReference type="Pfam" id="PF12833">
    <property type="entry name" value="HTH_18"/>
    <property type="match status" value="1"/>
</dbReference>
<dbReference type="PROSITE" id="PS50110">
    <property type="entry name" value="RESPONSE_REGULATORY"/>
    <property type="match status" value="1"/>
</dbReference>
<evidence type="ECO:0000256" key="2">
    <source>
        <dbReference type="ARBA" id="ARBA00012438"/>
    </source>
</evidence>
<keyword evidence="10" id="KW-0804">Transcription</keyword>
<dbReference type="InterPro" id="IPR036097">
    <property type="entry name" value="HisK_dim/P_sf"/>
</dbReference>
<dbReference type="GO" id="GO:0005524">
    <property type="term" value="F:ATP binding"/>
    <property type="evidence" value="ECO:0007669"/>
    <property type="project" value="UniProtKB-KW"/>
</dbReference>
<dbReference type="Pfam" id="PF00512">
    <property type="entry name" value="HisKA"/>
    <property type="match status" value="1"/>
</dbReference>
<keyword evidence="3 11" id="KW-0597">Phosphoprotein</keyword>
<dbReference type="EC" id="2.7.13.3" evidence="2"/>
<comment type="caution">
    <text evidence="17">The sequence shown here is derived from an EMBL/GenBank/DDBJ whole genome shotgun (WGS) entry which is preliminary data.</text>
</comment>
<dbReference type="SUPFAM" id="SSF46689">
    <property type="entry name" value="Homeodomain-like"/>
    <property type="match status" value="1"/>
</dbReference>
<keyword evidence="13" id="KW-0472">Membrane</keyword>
<dbReference type="InterPro" id="IPR001789">
    <property type="entry name" value="Sig_transdc_resp-reg_receiver"/>
</dbReference>
<keyword evidence="8" id="KW-0902">Two-component regulatory system</keyword>
<evidence type="ECO:0000259" key="16">
    <source>
        <dbReference type="PROSITE" id="PS50110"/>
    </source>
</evidence>
<keyword evidence="13" id="KW-1133">Transmembrane helix</keyword>
<dbReference type="FunFam" id="3.30.565.10:FF:000037">
    <property type="entry name" value="Hybrid sensor histidine kinase/response regulator"/>
    <property type="match status" value="1"/>
</dbReference>
<dbReference type="SMART" id="SM00387">
    <property type="entry name" value="HATPase_c"/>
    <property type="match status" value="1"/>
</dbReference>
<feature type="domain" description="HTH araC/xylS-type" evidence="14">
    <location>
        <begin position="1245"/>
        <end position="1344"/>
    </location>
</feature>
<evidence type="ECO:0000256" key="8">
    <source>
        <dbReference type="ARBA" id="ARBA00023012"/>
    </source>
</evidence>
<feature type="region of interest" description="Disordered" evidence="12">
    <location>
        <begin position="1064"/>
        <end position="1094"/>
    </location>
</feature>
<dbReference type="Gene3D" id="3.40.50.2300">
    <property type="match status" value="1"/>
</dbReference>
<dbReference type="Pfam" id="PF07494">
    <property type="entry name" value="Reg_prop"/>
    <property type="match status" value="9"/>
</dbReference>
<feature type="region of interest" description="Disordered" evidence="12">
    <location>
        <begin position="152"/>
        <end position="175"/>
    </location>
</feature>
<evidence type="ECO:0000256" key="11">
    <source>
        <dbReference type="PROSITE-ProRule" id="PRU00169"/>
    </source>
</evidence>
<organism evidence="17 18">
    <name type="scientific">Dinghuibacter silviterrae</name>
    <dbReference type="NCBI Taxonomy" id="1539049"/>
    <lineage>
        <taxon>Bacteria</taxon>
        <taxon>Pseudomonadati</taxon>
        <taxon>Bacteroidota</taxon>
        <taxon>Chitinophagia</taxon>
        <taxon>Chitinophagales</taxon>
        <taxon>Chitinophagaceae</taxon>
        <taxon>Dinghuibacter</taxon>
    </lineage>
</organism>
<evidence type="ECO:0000313" key="17">
    <source>
        <dbReference type="EMBL" id="TDW96856.1"/>
    </source>
</evidence>
<dbReference type="GO" id="GO:0000155">
    <property type="term" value="F:phosphorelay sensor kinase activity"/>
    <property type="evidence" value="ECO:0007669"/>
    <property type="project" value="InterPro"/>
</dbReference>
<dbReference type="InterPro" id="IPR011123">
    <property type="entry name" value="Y_Y_Y"/>
</dbReference>
<dbReference type="PRINTS" id="PR00344">
    <property type="entry name" value="BCTRLSENSOR"/>
</dbReference>
<dbReference type="InterPro" id="IPR011110">
    <property type="entry name" value="Reg_prop"/>
</dbReference>
<evidence type="ECO:0000256" key="6">
    <source>
        <dbReference type="ARBA" id="ARBA00022777"/>
    </source>
</evidence>
<dbReference type="InterPro" id="IPR003594">
    <property type="entry name" value="HATPase_dom"/>
</dbReference>
<keyword evidence="9" id="KW-0805">Transcription regulation</keyword>
<dbReference type="Gene3D" id="3.30.565.10">
    <property type="entry name" value="Histidine kinase-like ATPase, C-terminal domain"/>
    <property type="match status" value="1"/>
</dbReference>
<dbReference type="InterPro" id="IPR015943">
    <property type="entry name" value="WD40/YVTN_repeat-like_dom_sf"/>
</dbReference>
<proteinExistence type="predicted"/>
<dbReference type="PROSITE" id="PS01124">
    <property type="entry name" value="HTH_ARAC_FAMILY_2"/>
    <property type="match status" value="1"/>
</dbReference>
<dbReference type="Gene3D" id="2.130.10.10">
    <property type="entry name" value="YVTN repeat-like/Quinoprotein amine dehydrogenase"/>
    <property type="match status" value="5"/>
</dbReference>
<dbReference type="InterPro" id="IPR003661">
    <property type="entry name" value="HisK_dim/P_dom"/>
</dbReference>
<dbReference type="Gene3D" id="1.10.287.130">
    <property type="match status" value="1"/>
</dbReference>
<evidence type="ECO:0000256" key="7">
    <source>
        <dbReference type="ARBA" id="ARBA00022840"/>
    </source>
</evidence>
<evidence type="ECO:0000259" key="15">
    <source>
        <dbReference type="PROSITE" id="PS50109"/>
    </source>
</evidence>
<dbReference type="InterPro" id="IPR018060">
    <property type="entry name" value="HTH_AraC"/>
</dbReference>
<dbReference type="GO" id="GO:0043565">
    <property type="term" value="F:sequence-specific DNA binding"/>
    <property type="evidence" value="ECO:0007669"/>
    <property type="project" value="InterPro"/>
</dbReference>
<dbReference type="CDD" id="cd00082">
    <property type="entry name" value="HisKA"/>
    <property type="match status" value="1"/>
</dbReference>
<dbReference type="PANTHER" id="PTHR43547:SF2">
    <property type="entry name" value="HYBRID SIGNAL TRANSDUCTION HISTIDINE KINASE C"/>
    <property type="match status" value="1"/>
</dbReference>
<dbReference type="SUPFAM" id="SSF52172">
    <property type="entry name" value="CheY-like"/>
    <property type="match status" value="1"/>
</dbReference>
<dbReference type="InterPro" id="IPR005467">
    <property type="entry name" value="His_kinase_dom"/>
</dbReference>
<dbReference type="SUPFAM" id="SSF55874">
    <property type="entry name" value="ATPase domain of HSP90 chaperone/DNA topoisomerase II/histidine kinase"/>
    <property type="match status" value="1"/>
</dbReference>
<feature type="domain" description="Response regulatory" evidence="16">
    <location>
        <begin position="1101"/>
        <end position="1216"/>
    </location>
</feature>
<keyword evidence="5" id="KW-0547">Nucleotide-binding</keyword>
<comment type="catalytic activity">
    <reaction evidence="1">
        <text>ATP + protein L-histidine = ADP + protein N-phospho-L-histidine.</text>
        <dbReference type="EC" id="2.7.13.3"/>
    </reaction>
</comment>
<dbReference type="Pfam" id="PF02518">
    <property type="entry name" value="HATPase_c"/>
    <property type="match status" value="1"/>
</dbReference>
<evidence type="ECO:0000256" key="10">
    <source>
        <dbReference type="ARBA" id="ARBA00023163"/>
    </source>
</evidence>
<evidence type="ECO:0000259" key="14">
    <source>
        <dbReference type="PROSITE" id="PS01124"/>
    </source>
</evidence>
<dbReference type="SMART" id="SM00448">
    <property type="entry name" value="REC"/>
    <property type="match status" value="1"/>
</dbReference>
<name>A0A4R8DI77_9BACT</name>
<dbReference type="GO" id="GO:0003700">
    <property type="term" value="F:DNA-binding transcription factor activity"/>
    <property type="evidence" value="ECO:0007669"/>
    <property type="project" value="InterPro"/>
</dbReference>
<dbReference type="Pfam" id="PF00072">
    <property type="entry name" value="Response_reg"/>
    <property type="match status" value="1"/>
</dbReference>
<dbReference type="Pfam" id="PF07495">
    <property type="entry name" value="Y_Y_Y"/>
    <property type="match status" value="1"/>
</dbReference>
<evidence type="ECO:0000256" key="5">
    <source>
        <dbReference type="ARBA" id="ARBA00022741"/>
    </source>
</evidence>
<accession>A0A4R8DI77</accession>
<feature type="domain" description="Histidine kinase" evidence="15">
    <location>
        <begin position="826"/>
        <end position="1041"/>
    </location>
</feature>
<reference evidence="17 18" key="1">
    <citation type="submission" date="2019-03" db="EMBL/GenBank/DDBJ databases">
        <title>Genomic Encyclopedia of Type Strains, Phase IV (KMG-IV): sequencing the most valuable type-strain genomes for metagenomic binning, comparative biology and taxonomic classification.</title>
        <authorList>
            <person name="Goeker M."/>
        </authorList>
    </citation>
    <scope>NUCLEOTIDE SEQUENCE [LARGE SCALE GENOMIC DNA]</scope>
    <source>
        <strain evidence="17 18">DSM 100059</strain>
    </source>
</reference>
<evidence type="ECO:0000256" key="12">
    <source>
        <dbReference type="SAM" id="MobiDB-lite"/>
    </source>
</evidence>
<keyword evidence="18" id="KW-1185">Reference proteome</keyword>
<dbReference type="InterPro" id="IPR036890">
    <property type="entry name" value="HATPase_C_sf"/>
</dbReference>
<keyword evidence="7" id="KW-0067">ATP-binding</keyword>
<evidence type="ECO:0000256" key="1">
    <source>
        <dbReference type="ARBA" id="ARBA00000085"/>
    </source>
</evidence>
<dbReference type="SMART" id="SM00388">
    <property type="entry name" value="HisKA"/>
    <property type="match status" value="1"/>
</dbReference>
<dbReference type="Gene3D" id="2.60.40.10">
    <property type="entry name" value="Immunoglobulins"/>
    <property type="match status" value="1"/>
</dbReference>
<feature type="compositionally biased region" description="Gly residues" evidence="12">
    <location>
        <begin position="162"/>
        <end position="175"/>
    </location>
</feature>
<protein>
    <recommendedName>
        <fullName evidence="2">histidine kinase</fullName>
        <ecNumber evidence="2">2.7.13.3</ecNumber>
    </recommendedName>
</protein>
<dbReference type="SUPFAM" id="SSF63829">
    <property type="entry name" value="Calcium-dependent phosphotriesterase"/>
    <property type="match status" value="2"/>
</dbReference>
<keyword evidence="6" id="KW-0418">Kinase</keyword>
<feature type="modified residue" description="4-aspartylphosphate" evidence="11">
    <location>
        <position position="1149"/>
    </location>
</feature>
<evidence type="ECO:0000256" key="9">
    <source>
        <dbReference type="ARBA" id="ARBA00023015"/>
    </source>
</evidence>
<gene>
    <name evidence="17" type="ORF">EDB95_4692</name>
</gene>
<dbReference type="SUPFAM" id="SSF47384">
    <property type="entry name" value="Homodimeric domain of signal transducing histidine kinase"/>
    <property type="match status" value="1"/>
</dbReference>
<dbReference type="EMBL" id="SODV01000002">
    <property type="protein sequence ID" value="TDW96856.1"/>
    <property type="molecule type" value="Genomic_DNA"/>
</dbReference>
<dbReference type="InterPro" id="IPR004358">
    <property type="entry name" value="Sig_transdc_His_kin-like_C"/>
</dbReference>
<dbReference type="InterPro" id="IPR009057">
    <property type="entry name" value="Homeodomain-like_sf"/>
</dbReference>
<feature type="transmembrane region" description="Helical" evidence="13">
    <location>
        <begin position="783"/>
        <end position="805"/>
    </location>
</feature>
<dbReference type="Proteomes" id="UP000294498">
    <property type="component" value="Unassembled WGS sequence"/>
</dbReference>
<sequence>MFPGSLAAQRREFHHFTVEDGLSQHSVMQIVQDRKGFIWLGTHYGLDRYDGVRFKAYQNDPDDTNSLSDNYINALLVDTRGFLWVGASGRLDRFDPVKGIFCHVLYDSHFVPQSRDVSVNCLLEDHRGNIWVGTPHGLDQIQGGEQRISRVYSFPGGRDPEGSGGRQGGGGLPQGGGDLDNNIRALCEDQTGTLWIGTGTGLIRMDTNGHTAVVLTGNYITSIAEDKTGVLWIGTQHQGVNRYAPRTGKFSPLTGLPSNNIRKILTDRDGRLWIGTQEGLAIADPVSGVLTTFLHQPDDKSSLSQNSIYSICQDHEGSVWVGTYFGGVNVTYATATPFTVYQSGPPGSSINNNVVSGIVGGSGNQLWLGTEGGGLNCLDRGTGRFTYYRNASGVSSSLGSNLVKVLYRDRAGRIWAGTHGGGLNLWIPGGAGGPGDGGAEGRAGGFRHFLYAPNDPATLNSEINAVLLDGAGTLWVGTQGGLKFFTAGGVTPGGADAGFAQVAGPPLSAPLRSDPVRALLEDSRGAVWIGLSDGLFVYDPRSGACRQLGRGTVNCIREGTDGRVWVGMYFGGARVYDGPHWTTYTQRDGLPNNNVIGILEDDQKKLWFSTDNGLARFDPVKGVFKNYTRADGLAANEFNYNSFYKAADGELFVGGYNGVTAFYPERIETNRDTAPLVFTGLRVLDSKDADISHSSGVTLTARQNVFSIDFALLNFIKPGKNKYAYTLEGFDSSWHYTDVPSVHYMNLPAGTYRLLVKGANNDGLWGAPVALSLEVLPPWWKTWWAYALYALATASLFFLLIRFFWIRASLKRDNALHQAKLNFFTNISHEIRTRLTLIAGPIEKLRLEQADSALGRQLAHVSSNAGRLLQLVEELMDFRKAETHHLKLHVSPVNMVAFGRDVFASFGDLALSRRIITDFIATEEDLTVYADPIQLEKVLYNLLSNAFKFTPEGGTISVTVEKRSGFVEVKVTDNGKGIAPEHIDKLFVNFFQVDDRDTRNTGYGIGLALSRSIVQLHKGRLTVESRPDERTCFTVSLRTGYEHFTKEQLVPRVEVEPGQEVLPRLGALPGRPHPDRLPGQPATAPSATDAPGPVAAPRKATLLLVEDNPEVRAFITQALPPEYCVLESPHGAAGWETATTEIPDLVISDVMMPEMDGLTLCGLLKTDPRTNHIPVILLTAKASVTHQVHGLEKGADVYLTKPFSVQVLLLHIRNLLASVETMRRKYGLQLSGRGGESTIPNDFLRDLVAIIEENLDGEAFDIPLLCTKVAMSQSVLYKKVKALTGLSVGDFVRQARFRKAARLLEEGRLSVYEVAYSVGFNDSKYFSREFKKQFGMTPSEYAKSKFASDHT</sequence>
<dbReference type="PROSITE" id="PS50109">
    <property type="entry name" value="HIS_KIN"/>
    <property type="match status" value="1"/>
</dbReference>